<feature type="region of interest" description="Disordered" evidence="1">
    <location>
        <begin position="1"/>
        <end position="52"/>
    </location>
</feature>
<keyword evidence="3" id="KW-1185">Reference proteome</keyword>
<proteinExistence type="predicted"/>
<name>A0A5M6IIJ8_9PROT</name>
<dbReference type="AlphaFoldDB" id="A0A5M6IIJ8"/>
<accession>A0A5M6IIJ8</accession>
<feature type="region of interest" description="Disordered" evidence="1">
    <location>
        <begin position="65"/>
        <end position="84"/>
    </location>
</feature>
<organism evidence="2 3">
    <name type="scientific">Rhodovastum atsumiense</name>
    <dbReference type="NCBI Taxonomy" id="504468"/>
    <lineage>
        <taxon>Bacteria</taxon>
        <taxon>Pseudomonadati</taxon>
        <taxon>Pseudomonadota</taxon>
        <taxon>Alphaproteobacteria</taxon>
        <taxon>Acetobacterales</taxon>
        <taxon>Acetobacteraceae</taxon>
        <taxon>Rhodovastum</taxon>
    </lineage>
</organism>
<evidence type="ECO:0000313" key="2">
    <source>
        <dbReference type="EMBL" id="KAA5608034.1"/>
    </source>
</evidence>
<gene>
    <name evidence="2" type="ORF">F1189_31030</name>
</gene>
<evidence type="ECO:0000313" key="3">
    <source>
        <dbReference type="Proteomes" id="UP000325255"/>
    </source>
</evidence>
<evidence type="ECO:0000256" key="1">
    <source>
        <dbReference type="SAM" id="MobiDB-lite"/>
    </source>
</evidence>
<sequence length="84" mass="8742">MTPLTTAPAEGPPQPRAGEGRRSTGGVVAPPQGVGRRSAGAALPLPQGEGVRWSGRGRWLAWKSCSACAEPRRETARSPAEPLE</sequence>
<protein>
    <submittedName>
        <fullName evidence="2">Uncharacterized protein</fullName>
    </submittedName>
</protein>
<dbReference type="EMBL" id="VWPK01000113">
    <property type="protein sequence ID" value="KAA5608034.1"/>
    <property type="molecule type" value="Genomic_DNA"/>
</dbReference>
<comment type="caution">
    <text evidence="2">The sequence shown here is derived from an EMBL/GenBank/DDBJ whole genome shotgun (WGS) entry which is preliminary data.</text>
</comment>
<dbReference type="Proteomes" id="UP000325255">
    <property type="component" value="Unassembled WGS sequence"/>
</dbReference>
<reference evidence="2 3" key="1">
    <citation type="submission" date="2019-09" db="EMBL/GenBank/DDBJ databases">
        <title>Genome sequence of Rhodovastum atsumiense, a diverse member of the Acetobacteraceae family of non-sulfur purple photosynthetic bacteria.</title>
        <authorList>
            <person name="Meyer T."/>
            <person name="Kyndt J."/>
        </authorList>
    </citation>
    <scope>NUCLEOTIDE SEQUENCE [LARGE SCALE GENOMIC DNA]</scope>
    <source>
        <strain evidence="2 3">DSM 21279</strain>
    </source>
</reference>